<protein>
    <submittedName>
        <fullName evidence="2">Kinase-like protein</fullName>
    </submittedName>
</protein>
<dbReference type="InterPro" id="IPR000719">
    <property type="entry name" value="Prot_kinase_dom"/>
</dbReference>
<name>A0A9P8TT44_9HYPO</name>
<dbReference type="EMBL" id="JAIWOZ010000006">
    <property type="protein sequence ID" value="KAH6604039.1"/>
    <property type="molecule type" value="Genomic_DNA"/>
</dbReference>
<sequence>MFSEQETYFFHGLDDVIRAVTTLGLCRYRYEDIAREEKILRHRPLRNHSNFPYAFGYGWNMNNDQIVPYLLVRYAPKGTLRQYLKSMLSPISRRDLQILAGDVAPALSALHKCGIAHGDIKLDNVLVIHS</sequence>
<dbReference type="InterPro" id="IPR011009">
    <property type="entry name" value="Kinase-like_dom_sf"/>
</dbReference>
<dbReference type="Proteomes" id="UP000827724">
    <property type="component" value="Unassembled WGS sequence"/>
</dbReference>
<comment type="caution">
    <text evidence="2">The sequence shown here is derived from an EMBL/GenBank/DDBJ whole genome shotgun (WGS) entry which is preliminary data.</text>
</comment>
<dbReference type="SUPFAM" id="SSF56112">
    <property type="entry name" value="Protein kinase-like (PK-like)"/>
    <property type="match status" value="1"/>
</dbReference>
<keyword evidence="2" id="KW-0808">Transferase</keyword>
<dbReference type="PROSITE" id="PS50011">
    <property type="entry name" value="PROTEIN_KINASE_DOM"/>
    <property type="match status" value="1"/>
</dbReference>
<evidence type="ECO:0000313" key="2">
    <source>
        <dbReference type="EMBL" id="KAH6604039.1"/>
    </source>
</evidence>
<dbReference type="OrthoDB" id="4062651at2759"/>
<evidence type="ECO:0000313" key="3">
    <source>
        <dbReference type="Proteomes" id="UP000827724"/>
    </source>
</evidence>
<dbReference type="Pfam" id="PF00069">
    <property type="entry name" value="Pkinase"/>
    <property type="match status" value="1"/>
</dbReference>
<keyword evidence="3" id="KW-1185">Reference proteome</keyword>
<dbReference type="InterPro" id="IPR008271">
    <property type="entry name" value="Ser/Thr_kinase_AS"/>
</dbReference>
<dbReference type="GO" id="GO:0005524">
    <property type="term" value="F:ATP binding"/>
    <property type="evidence" value="ECO:0007669"/>
    <property type="project" value="InterPro"/>
</dbReference>
<gene>
    <name evidence="2" type="ORF">Trco_007485</name>
</gene>
<keyword evidence="2" id="KW-0418">Kinase</keyword>
<proteinExistence type="predicted"/>
<dbReference type="GO" id="GO:0004672">
    <property type="term" value="F:protein kinase activity"/>
    <property type="evidence" value="ECO:0007669"/>
    <property type="project" value="InterPro"/>
</dbReference>
<reference evidence="2" key="1">
    <citation type="submission" date="2021-08" db="EMBL/GenBank/DDBJ databases">
        <title>Chromosome-Level Trichoderma cornu-damae using Hi-C Data.</title>
        <authorList>
            <person name="Kim C.S."/>
        </authorList>
    </citation>
    <scope>NUCLEOTIDE SEQUENCE</scope>
    <source>
        <strain evidence="2">KA19-0412C</strain>
    </source>
</reference>
<evidence type="ECO:0000259" key="1">
    <source>
        <dbReference type="PROSITE" id="PS50011"/>
    </source>
</evidence>
<dbReference type="AlphaFoldDB" id="A0A9P8TT44"/>
<accession>A0A9P8TT44</accession>
<dbReference type="Gene3D" id="1.10.510.10">
    <property type="entry name" value="Transferase(Phosphotransferase) domain 1"/>
    <property type="match status" value="1"/>
</dbReference>
<organism evidence="2 3">
    <name type="scientific">Trichoderma cornu-damae</name>
    <dbReference type="NCBI Taxonomy" id="654480"/>
    <lineage>
        <taxon>Eukaryota</taxon>
        <taxon>Fungi</taxon>
        <taxon>Dikarya</taxon>
        <taxon>Ascomycota</taxon>
        <taxon>Pezizomycotina</taxon>
        <taxon>Sordariomycetes</taxon>
        <taxon>Hypocreomycetidae</taxon>
        <taxon>Hypocreales</taxon>
        <taxon>Hypocreaceae</taxon>
        <taxon>Trichoderma</taxon>
    </lineage>
</organism>
<feature type="domain" description="Protein kinase" evidence="1">
    <location>
        <begin position="1"/>
        <end position="130"/>
    </location>
</feature>
<dbReference type="PROSITE" id="PS00108">
    <property type="entry name" value="PROTEIN_KINASE_ST"/>
    <property type="match status" value="1"/>
</dbReference>